<name>A0A1A7XFP2_9TELE</name>
<reference evidence="1" key="1">
    <citation type="submission" date="2016-05" db="EMBL/GenBank/DDBJ databases">
        <authorList>
            <person name="Lavstsen T."/>
            <person name="Jespersen J.S."/>
        </authorList>
    </citation>
    <scope>NUCLEOTIDE SEQUENCE</scope>
    <source>
        <tissue evidence="1">Brain</tissue>
    </source>
</reference>
<feature type="non-terminal residue" evidence="1">
    <location>
        <position position="81"/>
    </location>
</feature>
<proteinExistence type="predicted"/>
<evidence type="ECO:0000313" key="1">
    <source>
        <dbReference type="EMBL" id="SBP16649.1"/>
    </source>
</evidence>
<dbReference type="EMBL" id="HADW01015249">
    <property type="protein sequence ID" value="SBP16649.1"/>
    <property type="molecule type" value="Transcribed_RNA"/>
</dbReference>
<accession>A0A1A7XFP2</accession>
<organism evidence="1">
    <name type="scientific">Iconisemion striatum</name>
    <dbReference type="NCBI Taxonomy" id="60296"/>
    <lineage>
        <taxon>Eukaryota</taxon>
        <taxon>Metazoa</taxon>
        <taxon>Chordata</taxon>
        <taxon>Craniata</taxon>
        <taxon>Vertebrata</taxon>
        <taxon>Euteleostomi</taxon>
        <taxon>Actinopterygii</taxon>
        <taxon>Neopterygii</taxon>
        <taxon>Teleostei</taxon>
        <taxon>Neoteleostei</taxon>
        <taxon>Acanthomorphata</taxon>
        <taxon>Ovalentaria</taxon>
        <taxon>Atherinomorphae</taxon>
        <taxon>Cyprinodontiformes</taxon>
        <taxon>Nothobranchiidae</taxon>
        <taxon>Iconisemion</taxon>
    </lineage>
</organism>
<feature type="non-terminal residue" evidence="1">
    <location>
        <position position="1"/>
    </location>
</feature>
<sequence length="81" mass="9220">SIQNDNEAAHAGSPRWLILSANRRFPLMVGVNLSQPDGEDAKPTMSRQWVCWPGFGARQTALGRELKTRTAQRWKFYAMLM</sequence>
<protein>
    <submittedName>
        <fullName evidence="1">Uncharacterized protein</fullName>
    </submittedName>
</protein>
<dbReference type="AlphaFoldDB" id="A0A1A7XFP2"/>
<gene>
    <name evidence="1" type="primary">Nfu_g_1_013509</name>
</gene>
<reference evidence="1" key="2">
    <citation type="submission" date="2016-06" db="EMBL/GenBank/DDBJ databases">
        <title>The genome of a short-lived fish provides insights into sex chromosome evolution and the genetic control of aging.</title>
        <authorList>
            <person name="Reichwald K."/>
            <person name="Felder M."/>
            <person name="Petzold A."/>
            <person name="Koch P."/>
            <person name="Groth M."/>
            <person name="Platzer M."/>
        </authorList>
    </citation>
    <scope>NUCLEOTIDE SEQUENCE</scope>
    <source>
        <tissue evidence="1">Brain</tissue>
    </source>
</reference>